<dbReference type="EMBL" id="PCSZ01000029">
    <property type="protein sequence ID" value="PIP60803.1"/>
    <property type="molecule type" value="Genomic_DNA"/>
</dbReference>
<reference evidence="7 8" key="1">
    <citation type="submission" date="2017-09" db="EMBL/GenBank/DDBJ databases">
        <title>Depth-based differentiation of microbial function through sediment-hosted aquifers and enrichment of novel symbionts in the deep terrestrial subsurface.</title>
        <authorList>
            <person name="Probst A.J."/>
            <person name="Ladd B."/>
            <person name="Jarett J.K."/>
            <person name="Geller-Mcgrath D.E."/>
            <person name="Sieber C.M."/>
            <person name="Emerson J.B."/>
            <person name="Anantharaman K."/>
            <person name="Thomas B.C."/>
            <person name="Malmstrom R."/>
            <person name="Stieglmeier M."/>
            <person name="Klingl A."/>
            <person name="Woyke T."/>
            <person name="Ryan C.M."/>
            <person name="Banfield J.F."/>
        </authorList>
    </citation>
    <scope>NUCLEOTIDE SEQUENCE [LARGE SCALE GENOMIC DNA]</scope>
    <source>
        <strain evidence="7">CG22_combo_CG10-13_8_21_14_all_47_17</strain>
    </source>
</reference>
<dbReference type="Pfam" id="PF00573">
    <property type="entry name" value="Ribosomal_L4"/>
    <property type="match status" value="1"/>
</dbReference>
<evidence type="ECO:0000313" key="7">
    <source>
        <dbReference type="EMBL" id="PIP60803.1"/>
    </source>
</evidence>
<evidence type="ECO:0000256" key="6">
    <source>
        <dbReference type="SAM" id="MobiDB-lite"/>
    </source>
</evidence>
<evidence type="ECO:0000256" key="1">
    <source>
        <dbReference type="ARBA" id="ARBA00010528"/>
    </source>
</evidence>
<dbReference type="HAMAP" id="MF_01328_B">
    <property type="entry name" value="Ribosomal_uL4_B"/>
    <property type="match status" value="1"/>
</dbReference>
<dbReference type="PANTHER" id="PTHR10746">
    <property type="entry name" value="50S RIBOSOMAL PROTEIN L4"/>
    <property type="match status" value="1"/>
</dbReference>
<dbReference type="InterPro" id="IPR013005">
    <property type="entry name" value="Ribosomal_uL4-like"/>
</dbReference>
<protein>
    <recommendedName>
        <fullName evidence="4 5">Large ribosomal subunit protein uL4</fullName>
    </recommendedName>
</protein>
<comment type="subunit">
    <text evidence="5">Part of the 50S ribosomal subunit.</text>
</comment>
<dbReference type="GO" id="GO:0019843">
    <property type="term" value="F:rRNA binding"/>
    <property type="evidence" value="ECO:0007669"/>
    <property type="project" value="UniProtKB-UniRule"/>
</dbReference>
<comment type="caution">
    <text evidence="7">The sequence shown here is derived from an EMBL/GenBank/DDBJ whole genome shotgun (WGS) entry which is preliminary data.</text>
</comment>
<dbReference type="NCBIfam" id="TIGR03953">
    <property type="entry name" value="rplD_bact"/>
    <property type="match status" value="1"/>
</dbReference>
<keyword evidence="3 5" id="KW-0687">Ribonucleoprotein</keyword>
<dbReference type="Proteomes" id="UP000231581">
    <property type="component" value="Unassembled WGS sequence"/>
</dbReference>
<name>A0A2H0BT08_9BACT</name>
<dbReference type="InterPro" id="IPR023574">
    <property type="entry name" value="Ribosomal_uL4_dom_sf"/>
</dbReference>
<dbReference type="GO" id="GO:1990904">
    <property type="term" value="C:ribonucleoprotein complex"/>
    <property type="evidence" value="ECO:0007669"/>
    <property type="project" value="UniProtKB-KW"/>
</dbReference>
<keyword evidence="5" id="KW-0694">RNA-binding</keyword>
<dbReference type="GO" id="GO:0006412">
    <property type="term" value="P:translation"/>
    <property type="evidence" value="ECO:0007669"/>
    <property type="project" value="UniProtKB-UniRule"/>
</dbReference>
<evidence type="ECO:0000256" key="3">
    <source>
        <dbReference type="ARBA" id="ARBA00023274"/>
    </source>
</evidence>
<proteinExistence type="inferred from homology"/>
<keyword evidence="2 5" id="KW-0689">Ribosomal protein</keyword>
<dbReference type="SUPFAM" id="SSF52166">
    <property type="entry name" value="Ribosomal protein L4"/>
    <property type="match status" value="1"/>
</dbReference>
<feature type="region of interest" description="Disordered" evidence="6">
    <location>
        <begin position="53"/>
        <end position="77"/>
    </location>
</feature>
<comment type="function">
    <text evidence="5">One of the primary rRNA binding proteins, this protein initially binds near the 5'-end of the 23S rRNA. It is important during the early stages of 50S assembly. It makes multiple contacts with different domains of the 23S rRNA in the assembled 50S subunit and ribosome.</text>
</comment>
<organism evidence="7 8">
    <name type="scientific">Candidatus Uhrbacteria bacterium CG22_combo_CG10-13_8_21_14_all_47_17</name>
    <dbReference type="NCBI Taxonomy" id="1975041"/>
    <lineage>
        <taxon>Bacteria</taxon>
        <taxon>Candidatus Uhriibacteriota</taxon>
    </lineage>
</organism>
<dbReference type="InterPro" id="IPR002136">
    <property type="entry name" value="Ribosomal_uL4"/>
</dbReference>
<sequence>MPKISVYNQEGKTVGELNLNDALFGVKANTALVHEAVVAQRANARQVLAHTKTRGEVRGGGRKPWKQKGTGRARQGSIRSPQWIGGGVVFGPSKDRNFSVKINRKAKRQALFMALSDKIVSEKLVVLDSVSTEPTKTKFMAEVLKKLPIDRTVLFIAPASSPLLMRMVRNLPHVKLVTANSVNLLDVLSYRSIVFLKDAVEAFDKIYT</sequence>
<comment type="function">
    <text evidence="5">Forms part of the polypeptide exit tunnel.</text>
</comment>
<accession>A0A2H0BT08</accession>
<dbReference type="AlphaFoldDB" id="A0A2H0BT08"/>
<keyword evidence="5" id="KW-0699">rRNA-binding</keyword>
<evidence type="ECO:0000256" key="2">
    <source>
        <dbReference type="ARBA" id="ARBA00022980"/>
    </source>
</evidence>
<feature type="compositionally biased region" description="Basic residues" evidence="6">
    <location>
        <begin position="60"/>
        <end position="71"/>
    </location>
</feature>
<dbReference type="GO" id="GO:0003735">
    <property type="term" value="F:structural constituent of ribosome"/>
    <property type="evidence" value="ECO:0007669"/>
    <property type="project" value="InterPro"/>
</dbReference>
<evidence type="ECO:0000256" key="4">
    <source>
        <dbReference type="ARBA" id="ARBA00035244"/>
    </source>
</evidence>
<gene>
    <name evidence="5" type="primary">rplD</name>
    <name evidence="7" type="ORF">COX00_01235</name>
</gene>
<evidence type="ECO:0000313" key="8">
    <source>
        <dbReference type="Proteomes" id="UP000231581"/>
    </source>
</evidence>
<evidence type="ECO:0000256" key="5">
    <source>
        <dbReference type="HAMAP-Rule" id="MF_01328"/>
    </source>
</evidence>
<dbReference type="GO" id="GO:0005840">
    <property type="term" value="C:ribosome"/>
    <property type="evidence" value="ECO:0007669"/>
    <property type="project" value="UniProtKB-KW"/>
</dbReference>
<comment type="similarity">
    <text evidence="1 5">Belongs to the universal ribosomal protein uL4 family.</text>
</comment>
<dbReference type="PANTHER" id="PTHR10746:SF6">
    <property type="entry name" value="LARGE RIBOSOMAL SUBUNIT PROTEIN UL4M"/>
    <property type="match status" value="1"/>
</dbReference>
<dbReference type="Gene3D" id="3.40.1370.10">
    <property type="match status" value="1"/>
</dbReference>